<dbReference type="InterPro" id="IPR021765">
    <property type="entry name" value="UstYa-like"/>
</dbReference>
<accession>A0A084G7V5</accession>
<comment type="caution">
    <text evidence="5">The sequence shown here is derived from an EMBL/GenBank/DDBJ whole genome shotgun (WGS) entry which is preliminary data.</text>
</comment>
<evidence type="ECO:0000256" key="3">
    <source>
        <dbReference type="SAM" id="MobiDB-lite"/>
    </source>
</evidence>
<dbReference type="EMBL" id="JOWA01000093">
    <property type="protein sequence ID" value="KEZ43417.1"/>
    <property type="molecule type" value="Genomic_DNA"/>
</dbReference>
<dbReference type="AlphaFoldDB" id="A0A084G7V5"/>
<dbReference type="GeneID" id="27723662"/>
<gene>
    <name evidence="5" type="ORF">SAPIO_CDS4590</name>
</gene>
<dbReference type="Proteomes" id="UP000028545">
    <property type="component" value="Unassembled WGS sequence"/>
</dbReference>
<organism evidence="5 6">
    <name type="scientific">Pseudallescheria apiosperma</name>
    <name type="common">Scedosporium apiospermum</name>
    <dbReference type="NCBI Taxonomy" id="563466"/>
    <lineage>
        <taxon>Eukaryota</taxon>
        <taxon>Fungi</taxon>
        <taxon>Dikarya</taxon>
        <taxon>Ascomycota</taxon>
        <taxon>Pezizomycotina</taxon>
        <taxon>Sordariomycetes</taxon>
        <taxon>Hypocreomycetidae</taxon>
        <taxon>Microascales</taxon>
        <taxon>Microascaceae</taxon>
        <taxon>Scedosporium</taxon>
    </lineage>
</organism>
<protein>
    <recommendedName>
        <fullName evidence="7">Tat pathway signal sequence</fullName>
    </recommendedName>
</protein>
<dbReference type="KEGG" id="sapo:SAPIO_CDS4590"/>
<keyword evidence="6" id="KW-1185">Reference proteome</keyword>
<keyword evidence="4" id="KW-1133">Transmembrane helix</keyword>
<proteinExistence type="inferred from homology"/>
<keyword evidence="4" id="KW-0472">Membrane</keyword>
<dbReference type="HOGENOM" id="CLU_042941_2_1_1"/>
<evidence type="ECO:0000256" key="4">
    <source>
        <dbReference type="SAM" id="Phobius"/>
    </source>
</evidence>
<feature type="region of interest" description="Disordered" evidence="3">
    <location>
        <begin position="305"/>
        <end position="333"/>
    </location>
</feature>
<evidence type="ECO:0000256" key="2">
    <source>
        <dbReference type="ARBA" id="ARBA00035112"/>
    </source>
</evidence>
<evidence type="ECO:0000313" key="6">
    <source>
        <dbReference type="Proteomes" id="UP000028545"/>
    </source>
</evidence>
<dbReference type="PANTHER" id="PTHR33365:SF4">
    <property type="entry name" value="CYCLOCHLOROTINE BIOSYNTHESIS PROTEIN O"/>
    <property type="match status" value="1"/>
</dbReference>
<dbReference type="GO" id="GO:0043386">
    <property type="term" value="P:mycotoxin biosynthetic process"/>
    <property type="evidence" value="ECO:0007669"/>
    <property type="project" value="InterPro"/>
</dbReference>
<name>A0A084G7V5_PSEDA</name>
<keyword evidence="4" id="KW-0812">Transmembrane</keyword>
<feature type="transmembrane region" description="Helical" evidence="4">
    <location>
        <begin position="44"/>
        <end position="63"/>
    </location>
</feature>
<dbReference type="PANTHER" id="PTHR33365">
    <property type="entry name" value="YALI0B05434P"/>
    <property type="match status" value="1"/>
</dbReference>
<dbReference type="Pfam" id="PF11807">
    <property type="entry name" value="UstYa"/>
    <property type="match status" value="1"/>
</dbReference>
<dbReference type="VEuPathDB" id="FungiDB:SAPIO_CDS4590"/>
<dbReference type="OMA" id="YMGFPTD"/>
<evidence type="ECO:0000256" key="1">
    <source>
        <dbReference type="ARBA" id="ARBA00004685"/>
    </source>
</evidence>
<comment type="pathway">
    <text evidence="1">Mycotoxin biosynthesis.</text>
</comment>
<sequence>MSSQRPSTDFSDDATIEYEKESFIHPGRRHQPQRNGWFYSKTHILSLYASHAVLLVVVFALVVKFTRRPFLDPTLGVYSPANEAVEYIKEYKFHAALFNRTPYMGYPTDETDQLWRDLYSFGISKITEEEAKMLPHPTLPIPGTKEYLIQLDIWHTLHCLNDLRMLLYPERFPGLAEVTDENGVINRDSFEFLHWDHCIDSIRETLMCHADVSPMPFRVNVPQNEVIVPRLATTHTCRNFTKVQEWAKAHHAGAWNYNVTAEQAEEIIRESGFDNAPWEDIEDQYPAFPGNKFFKYWRDHPEEAEAAKKEAARVKAAKEKAAEEADSHVSTHL</sequence>
<comment type="similarity">
    <text evidence="2">Belongs to the ustYa family.</text>
</comment>
<dbReference type="OrthoDB" id="3687641at2759"/>
<dbReference type="RefSeq" id="XP_016643216.1">
    <property type="nucleotide sequence ID" value="XM_016787107.1"/>
</dbReference>
<reference evidence="5 6" key="1">
    <citation type="journal article" date="2014" name="Genome Announc.">
        <title>Draft genome sequence of the pathogenic fungus Scedosporium apiospermum.</title>
        <authorList>
            <person name="Vandeputte P."/>
            <person name="Ghamrawi S."/>
            <person name="Rechenmann M."/>
            <person name="Iltis A."/>
            <person name="Giraud S."/>
            <person name="Fleury M."/>
            <person name="Thornton C."/>
            <person name="Delhaes L."/>
            <person name="Meyer W."/>
            <person name="Papon N."/>
            <person name="Bouchara J.P."/>
        </authorList>
    </citation>
    <scope>NUCLEOTIDE SEQUENCE [LARGE SCALE GENOMIC DNA]</scope>
    <source>
        <strain evidence="5 6">IHEM 14462</strain>
    </source>
</reference>
<evidence type="ECO:0000313" key="5">
    <source>
        <dbReference type="EMBL" id="KEZ43417.1"/>
    </source>
</evidence>
<evidence type="ECO:0008006" key="7">
    <source>
        <dbReference type="Google" id="ProtNLM"/>
    </source>
</evidence>